<dbReference type="AlphaFoldDB" id="A0A1H0V787"/>
<gene>
    <name evidence="3" type="ORF">SAMN04489708_1243</name>
</gene>
<dbReference type="InterPro" id="IPR036388">
    <property type="entry name" value="WH-like_DNA-bd_sf"/>
</dbReference>
<dbReference type="Pfam" id="PF08279">
    <property type="entry name" value="HTH_11"/>
    <property type="match status" value="1"/>
</dbReference>
<dbReference type="GO" id="GO:0003677">
    <property type="term" value="F:DNA binding"/>
    <property type="evidence" value="ECO:0007669"/>
    <property type="project" value="UniProtKB-KW"/>
</dbReference>
<name>A0A1H0V787_9BURK</name>
<feature type="domain" description="WYL" evidence="2">
    <location>
        <begin position="140"/>
        <end position="205"/>
    </location>
</feature>
<dbReference type="PANTHER" id="PTHR34580:SF3">
    <property type="entry name" value="PROTEIN PAFB"/>
    <property type="match status" value="1"/>
</dbReference>
<accession>A0A1H0V787</accession>
<dbReference type="EMBL" id="FNJL01000024">
    <property type="protein sequence ID" value="SDP74412.1"/>
    <property type="molecule type" value="Genomic_DNA"/>
</dbReference>
<dbReference type="SUPFAM" id="SSF46785">
    <property type="entry name" value="Winged helix' DNA-binding domain"/>
    <property type="match status" value="1"/>
</dbReference>
<protein>
    <submittedName>
        <fullName evidence="3">Predicted DNA-binding transcriptional regulator YafY, contains an HTH and WYL domains</fullName>
    </submittedName>
</protein>
<dbReference type="Gene3D" id="1.10.10.10">
    <property type="entry name" value="Winged helix-like DNA-binding domain superfamily/Winged helix DNA-binding domain"/>
    <property type="match status" value="1"/>
</dbReference>
<dbReference type="InterPro" id="IPR036390">
    <property type="entry name" value="WH_DNA-bd_sf"/>
</dbReference>
<evidence type="ECO:0000313" key="4">
    <source>
        <dbReference type="Proteomes" id="UP000199317"/>
    </source>
</evidence>
<evidence type="ECO:0000259" key="1">
    <source>
        <dbReference type="Pfam" id="PF08279"/>
    </source>
</evidence>
<evidence type="ECO:0000259" key="2">
    <source>
        <dbReference type="Pfam" id="PF13280"/>
    </source>
</evidence>
<dbReference type="Pfam" id="PF13280">
    <property type="entry name" value="WYL"/>
    <property type="match status" value="1"/>
</dbReference>
<proteinExistence type="predicted"/>
<dbReference type="InterPro" id="IPR026881">
    <property type="entry name" value="WYL_dom"/>
</dbReference>
<feature type="domain" description="Helix-turn-helix type 11" evidence="1">
    <location>
        <begin position="9"/>
        <end position="63"/>
    </location>
</feature>
<dbReference type="InterPro" id="IPR051534">
    <property type="entry name" value="CBASS_pafABC_assoc_protein"/>
</dbReference>
<keyword evidence="3" id="KW-0238">DNA-binding</keyword>
<dbReference type="PROSITE" id="PS52050">
    <property type="entry name" value="WYL"/>
    <property type="match status" value="1"/>
</dbReference>
<keyword evidence="4" id="KW-1185">Reference proteome</keyword>
<reference evidence="4" key="1">
    <citation type="submission" date="2016-10" db="EMBL/GenBank/DDBJ databases">
        <authorList>
            <person name="Varghese N."/>
            <person name="Submissions S."/>
        </authorList>
    </citation>
    <scope>NUCLEOTIDE SEQUENCE [LARGE SCALE GENOMIC DNA]</scope>
    <source>
        <strain evidence="4">DSM 17101</strain>
    </source>
</reference>
<organism evidence="3 4">
    <name type="scientific">Paracidovorax cattleyae</name>
    <dbReference type="NCBI Taxonomy" id="80868"/>
    <lineage>
        <taxon>Bacteria</taxon>
        <taxon>Pseudomonadati</taxon>
        <taxon>Pseudomonadota</taxon>
        <taxon>Betaproteobacteria</taxon>
        <taxon>Burkholderiales</taxon>
        <taxon>Comamonadaceae</taxon>
        <taxon>Paracidovorax</taxon>
    </lineage>
</organism>
<dbReference type="InterPro" id="IPR013196">
    <property type="entry name" value="HTH_11"/>
</dbReference>
<dbReference type="RefSeq" id="WP_092837042.1">
    <property type="nucleotide sequence ID" value="NZ_FNJL01000024.1"/>
</dbReference>
<evidence type="ECO:0000313" key="3">
    <source>
        <dbReference type="EMBL" id="SDP74412.1"/>
    </source>
</evidence>
<dbReference type="Proteomes" id="UP000199317">
    <property type="component" value="Unassembled WGS sequence"/>
</dbReference>
<dbReference type="OrthoDB" id="9807255at2"/>
<dbReference type="PANTHER" id="PTHR34580">
    <property type="match status" value="1"/>
</dbReference>
<sequence>MNRSVRSARLLQLLDELRRCRRPVSGTRLAERLGVSLRTLYRDIGVLRAQGADVAGDAGVGYQLRPGFLLPPMMFPPEELEALLLGARWVAAHADPVLARAAAQGMERITSILPALLRLEVETSGLFAPQWSGPPPEPWLGALRNAIRVGHTVRMRYTDADGAVTERVVWPFAMAFLDQMRLLAGWCELRQDFRHFRADRVLALEDTGVRYPAQRHDLLRRWRKERLPAGNDVRDLT</sequence>